<keyword evidence="7" id="KW-1278">Translocase</keyword>
<dbReference type="GO" id="GO:0005524">
    <property type="term" value="F:ATP binding"/>
    <property type="evidence" value="ECO:0007669"/>
    <property type="project" value="UniProtKB-KW"/>
</dbReference>
<proteinExistence type="inferred from homology"/>
<reference evidence="10 11" key="1">
    <citation type="submission" date="2018-01" db="EMBL/GenBank/DDBJ databases">
        <title>Cryobacterium sp. nov., from glaciers in China.</title>
        <authorList>
            <person name="Liu Q."/>
            <person name="Xin Y.-H."/>
        </authorList>
    </citation>
    <scope>NUCLEOTIDE SEQUENCE [LARGE SCALE GENOMIC DNA]</scope>
    <source>
        <strain evidence="10 11">TMN-42</strain>
    </source>
</reference>
<evidence type="ECO:0000256" key="8">
    <source>
        <dbReference type="ARBA" id="ARBA00023136"/>
    </source>
</evidence>
<feature type="domain" description="ABC transporter" evidence="9">
    <location>
        <begin position="275"/>
        <end position="509"/>
    </location>
</feature>
<dbReference type="SMART" id="SM00382">
    <property type="entry name" value="AAA"/>
    <property type="match status" value="2"/>
</dbReference>
<dbReference type="PROSITE" id="PS00211">
    <property type="entry name" value="ABC_TRANSPORTER_1"/>
    <property type="match status" value="2"/>
</dbReference>
<protein>
    <recommendedName>
        <fullName evidence="9">ABC transporter domain-containing protein</fullName>
    </recommendedName>
</protein>
<dbReference type="Pfam" id="PF00005">
    <property type="entry name" value="ABC_tran"/>
    <property type="match status" value="2"/>
</dbReference>
<dbReference type="GO" id="GO:0043190">
    <property type="term" value="C:ATP-binding cassette (ABC) transporter complex"/>
    <property type="evidence" value="ECO:0007669"/>
    <property type="project" value="TreeGrafter"/>
</dbReference>
<evidence type="ECO:0000256" key="1">
    <source>
        <dbReference type="ARBA" id="ARBA00004202"/>
    </source>
</evidence>
<evidence type="ECO:0000313" key="10">
    <source>
        <dbReference type="EMBL" id="POH62264.1"/>
    </source>
</evidence>
<feature type="domain" description="ABC transporter" evidence="9">
    <location>
        <begin position="5"/>
        <end position="245"/>
    </location>
</feature>
<evidence type="ECO:0000259" key="9">
    <source>
        <dbReference type="PROSITE" id="PS50893"/>
    </source>
</evidence>
<evidence type="ECO:0000256" key="4">
    <source>
        <dbReference type="ARBA" id="ARBA00022475"/>
    </source>
</evidence>
<dbReference type="RefSeq" id="WP_103461456.1">
    <property type="nucleotide sequence ID" value="NZ_PPXD01000026.1"/>
</dbReference>
<sequence>MTALVELQGVTVTYRSAVRPALVDATVSISAGEIVLVAGPSGCGKSTLLRVVNGLVPRSYRAEVSGDVLVNGQDATAVSLRGIADTVGTLLQNPAKQVVGHSVLAELAFGLENRGVRPAEILSRAQAVARRLGIEDLLESAPHELSGGQLQLVAFAGILILEPALIIVDEPLANLDPDASHRLLDAVREYVRGGGAALIVEHRVDEIVALAPDLVLYLDQGATRYSGDLAGFLAVASPQAVKLPFRTLVDRHRSEPDGLPVVPEPDCATAGASRLEFVDAHLGYGRTTILSDVTTRLHAGERVAILGHNGAGKSTLLRAAVGLVEPLSGEVLLDDVPVETLGAKDLVAICGYLFQNPAQALFSDTVAAELTFGPKNLGRTEAETLEISRVALEAVLLHEEPEILSRPPRTLSFGQQRRLAVALALTLQPRTLILDEPTAGQDERSATHFLDAIWDLPGIDSIYFITHDIDMALSRADRVLVVSDGCIVADDTPAAIVHDTGLWHTVVGGTGVLRETDYVRAAREHGPRSGRMPRAWDLARQVAGAPPVPAP</sequence>
<dbReference type="PROSITE" id="PS50893">
    <property type="entry name" value="ABC_TRANSPORTER_2"/>
    <property type="match status" value="2"/>
</dbReference>
<keyword evidence="3" id="KW-0813">Transport</keyword>
<dbReference type="PANTHER" id="PTHR43553">
    <property type="entry name" value="HEAVY METAL TRANSPORTER"/>
    <property type="match status" value="1"/>
</dbReference>
<gene>
    <name evidence="10" type="ORF">C3B61_15365</name>
</gene>
<organism evidence="10 11">
    <name type="scientific">Cryobacterium zongtaii</name>
    <dbReference type="NCBI Taxonomy" id="1259217"/>
    <lineage>
        <taxon>Bacteria</taxon>
        <taxon>Bacillati</taxon>
        <taxon>Actinomycetota</taxon>
        <taxon>Actinomycetes</taxon>
        <taxon>Micrococcales</taxon>
        <taxon>Microbacteriaceae</taxon>
        <taxon>Cryobacterium</taxon>
    </lineage>
</organism>
<dbReference type="InterPro" id="IPR017871">
    <property type="entry name" value="ABC_transporter-like_CS"/>
</dbReference>
<dbReference type="SUPFAM" id="SSF52540">
    <property type="entry name" value="P-loop containing nucleoside triphosphate hydrolases"/>
    <property type="match status" value="2"/>
</dbReference>
<name>A0A2S3Z9P3_9MICO</name>
<comment type="similarity">
    <text evidence="2">Belongs to the ABC transporter superfamily.</text>
</comment>
<evidence type="ECO:0000256" key="6">
    <source>
        <dbReference type="ARBA" id="ARBA00022840"/>
    </source>
</evidence>
<dbReference type="GO" id="GO:0016887">
    <property type="term" value="F:ATP hydrolysis activity"/>
    <property type="evidence" value="ECO:0007669"/>
    <property type="project" value="InterPro"/>
</dbReference>
<dbReference type="InterPro" id="IPR003593">
    <property type="entry name" value="AAA+_ATPase"/>
</dbReference>
<keyword evidence="6" id="KW-0067">ATP-binding</keyword>
<dbReference type="GO" id="GO:0042626">
    <property type="term" value="F:ATPase-coupled transmembrane transporter activity"/>
    <property type="evidence" value="ECO:0007669"/>
    <property type="project" value="TreeGrafter"/>
</dbReference>
<dbReference type="AlphaFoldDB" id="A0A2S3Z9P3"/>
<dbReference type="EMBL" id="PPXD01000026">
    <property type="protein sequence ID" value="POH62264.1"/>
    <property type="molecule type" value="Genomic_DNA"/>
</dbReference>
<dbReference type="CDD" id="cd03225">
    <property type="entry name" value="ABC_cobalt_CbiO_domain1"/>
    <property type="match status" value="2"/>
</dbReference>
<evidence type="ECO:0000313" key="11">
    <source>
        <dbReference type="Proteomes" id="UP000237340"/>
    </source>
</evidence>
<keyword evidence="11" id="KW-1185">Reference proteome</keyword>
<evidence type="ECO:0000256" key="5">
    <source>
        <dbReference type="ARBA" id="ARBA00022741"/>
    </source>
</evidence>
<dbReference type="PANTHER" id="PTHR43553:SF27">
    <property type="entry name" value="ENERGY-COUPLING FACTOR TRANSPORTER ATP-BINDING PROTEIN ECFA2"/>
    <property type="match status" value="1"/>
</dbReference>
<accession>A0A2S3Z9P3</accession>
<evidence type="ECO:0000256" key="3">
    <source>
        <dbReference type="ARBA" id="ARBA00022448"/>
    </source>
</evidence>
<dbReference type="InterPro" id="IPR003439">
    <property type="entry name" value="ABC_transporter-like_ATP-bd"/>
</dbReference>
<comment type="subcellular location">
    <subcellularLocation>
        <location evidence="1">Cell membrane</location>
        <topology evidence="1">Peripheral membrane protein</topology>
    </subcellularLocation>
</comment>
<dbReference type="InterPro" id="IPR015856">
    <property type="entry name" value="ABC_transpr_CbiO/EcfA_su"/>
</dbReference>
<dbReference type="Gene3D" id="3.40.50.300">
    <property type="entry name" value="P-loop containing nucleotide triphosphate hydrolases"/>
    <property type="match status" value="2"/>
</dbReference>
<dbReference type="Proteomes" id="UP000237340">
    <property type="component" value="Unassembled WGS sequence"/>
</dbReference>
<evidence type="ECO:0000256" key="7">
    <source>
        <dbReference type="ARBA" id="ARBA00022967"/>
    </source>
</evidence>
<keyword evidence="4" id="KW-1003">Cell membrane</keyword>
<keyword evidence="8" id="KW-0472">Membrane</keyword>
<comment type="caution">
    <text evidence="10">The sequence shown here is derived from an EMBL/GenBank/DDBJ whole genome shotgun (WGS) entry which is preliminary data.</text>
</comment>
<keyword evidence="5" id="KW-0547">Nucleotide-binding</keyword>
<evidence type="ECO:0000256" key="2">
    <source>
        <dbReference type="ARBA" id="ARBA00005417"/>
    </source>
</evidence>
<dbReference type="InterPro" id="IPR027417">
    <property type="entry name" value="P-loop_NTPase"/>
</dbReference>
<dbReference type="InterPro" id="IPR050095">
    <property type="entry name" value="ECF_ABC_transporter_ATP-bd"/>
</dbReference>